<dbReference type="Proteomes" id="UP000054761">
    <property type="component" value="Unassembled WGS sequence"/>
</dbReference>
<dbReference type="InterPro" id="IPR006076">
    <property type="entry name" value="FAD-dep_OxRdtase"/>
</dbReference>
<comment type="catalytic activity">
    <reaction evidence="10">
        <text>5-aminomethyl-2-thiouridine(34) in tRNA + S-adenosyl-L-methionine = 5-methylaminomethyl-2-thiouridine(34) in tRNA + S-adenosyl-L-homocysteine + H(+)</text>
        <dbReference type="Rhea" id="RHEA:19569"/>
        <dbReference type="Rhea" id="RHEA-COMP:10195"/>
        <dbReference type="Rhea" id="RHEA-COMP:10197"/>
        <dbReference type="ChEBI" id="CHEBI:15378"/>
        <dbReference type="ChEBI" id="CHEBI:57856"/>
        <dbReference type="ChEBI" id="CHEBI:59789"/>
        <dbReference type="ChEBI" id="CHEBI:74454"/>
        <dbReference type="ChEBI" id="CHEBI:74455"/>
        <dbReference type="EC" id="2.1.1.61"/>
    </reaction>
</comment>
<sequence length="666" mass="74914">MSCPFIPIDTAELEWRNGLPYSKLFDDIYFSGENGLEESRHVFIDGNQLTERWQKMPLSGHCSFVIAETGFGTGLNFLLTWSLWLKHAPESCCLHFISCEKFPLSKSDLAKCLALWPELTELAAQLMRKYPVLTPGFHTLNFNERRVKLTLMLGDVVDCFQQLLICGDRALEEKLRGSFIDAWYLDGFAPGKNEDMWTKELFSLMQLLSKKGTTIATYSAARLVKEHLQHFGFSVSKRKGYARKRDMTIAYFHHSPQPENKKRQTPWHISKPLNPKKKKAIVLGAGLAGCFLTHSLTKRGWKVSLIEASDKLASGASANTQAVLFPKLSAYRSPLTEFMLAGFLFSVDFYKDLLSQISLGCLNGILLLAYHEKEKNAQLALKNWLRHYPELACLVSKNEASELAGVHLPCGGMFIPYSGWINSQALCNHLIHSINVDLCLNTKVENIQYENGLWHVADQQAEVLVIANGYQATQFHQTSYLPIKPIRGQMSAIAATSESSRLKLAVCANGHVLPATNASHWIGATYDLGEEKNVYKIEDDQKNIHRLREYIPHLNWSDTIIDSWTAVRATTPDYLPLVGPVANTDSFKNQYKKFAVNANIWLPEIADYYQGLFLCTGFGSRGLTTIPLATEFLASLINNEISVVPTKLSKAISPARFLRKQLIRGL</sequence>
<dbReference type="GO" id="GO:0005737">
    <property type="term" value="C:cytoplasm"/>
    <property type="evidence" value="ECO:0007669"/>
    <property type="project" value="UniProtKB-SubCell"/>
</dbReference>
<evidence type="ECO:0000256" key="9">
    <source>
        <dbReference type="ARBA" id="ARBA00023268"/>
    </source>
</evidence>
<dbReference type="InterPro" id="IPR023032">
    <property type="entry name" value="tRNA_MAMT_biosynth_bifunc_MnmC"/>
</dbReference>
<keyword evidence="3 10" id="KW-0285">Flavoprotein</keyword>
<evidence type="ECO:0000256" key="1">
    <source>
        <dbReference type="ARBA" id="ARBA00022490"/>
    </source>
</evidence>
<dbReference type="PANTHER" id="PTHR13847:SF283">
    <property type="entry name" value="TRNA 5-METHYLAMINOMETHYL-2-THIOURIDINE BIOSYNTHESIS BIFUNCTIONAL PROTEIN MNMC"/>
    <property type="match status" value="1"/>
</dbReference>
<dbReference type="InterPro" id="IPR017610">
    <property type="entry name" value="tRNA_S-uridine_synth_MnmC_C"/>
</dbReference>
<proteinExistence type="inferred from homology"/>
<dbReference type="InterPro" id="IPR036188">
    <property type="entry name" value="FAD/NAD-bd_sf"/>
</dbReference>
<dbReference type="NCBIfam" id="NF033855">
    <property type="entry name" value="tRNA_MNMC2"/>
    <property type="match status" value="1"/>
</dbReference>
<feature type="domain" description="FAD dependent oxidoreductase" evidence="11">
    <location>
        <begin position="280"/>
        <end position="635"/>
    </location>
</feature>
<evidence type="ECO:0000313" key="14">
    <source>
        <dbReference type="Proteomes" id="UP000054761"/>
    </source>
</evidence>
<feature type="region of interest" description="FAD-dependent cmnm(5)s(2)U34 oxidoreductase" evidence="10">
    <location>
        <begin position="283"/>
        <end position="666"/>
    </location>
</feature>
<feature type="domain" description="MnmC-like methyltransferase" evidence="12">
    <location>
        <begin position="117"/>
        <end position="251"/>
    </location>
</feature>
<dbReference type="AlphaFoldDB" id="A0A0W0VGW2"/>
<comment type="cofactor">
    <cofactor evidence="10">
        <name>FAD</name>
        <dbReference type="ChEBI" id="CHEBI:57692"/>
    </cofactor>
</comment>
<evidence type="ECO:0000313" key="13">
    <source>
        <dbReference type="EMBL" id="KTD19390.1"/>
    </source>
</evidence>
<name>A0A0W0VGW2_9GAMM</name>
<comment type="caution">
    <text evidence="13">The sequence shown here is derived from an EMBL/GenBank/DDBJ whole genome shotgun (WGS) entry which is preliminary data.</text>
</comment>
<evidence type="ECO:0000256" key="5">
    <source>
        <dbReference type="ARBA" id="ARBA00022691"/>
    </source>
</evidence>
<organism evidence="13 14">
    <name type="scientific">Legionella israelensis</name>
    <dbReference type="NCBI Taxonomy" id="454"/>
    <lineage>
        <taxon>Bacteria</taxon>
        <taxon>Pseudomonadati</taxon>
        <taxon>Pseudomonadota</taxon>
        <taxon>Gammaproteobacteria</taxon>
        <taxon>Legionellales</taxon>
        <taxon>Legionellaceae</taxon>
        <taxon>Legionella</taxon>
    </lineage>
</organism>
<dbReference type="GO" id="GO:0004808">
    <property type="term" value="F:tRNA (5-methylaminomethyl-2-thiouridylate)(34)-methyltransferase activity"/>
    <property type="evidence" value="ECO:0007669"/>
    <property type="project" value="UniProtKB-EC"/>
</dbReference>
<dbReference type="Gene3D" id="3.50.50.60">
    <property type="entry name" value="FAD/NAD(P)-binding domain"/>
    <property type="match status" value="1"/>
</dbReference>
<evidence type="ECO:0000259" key="11">
    <source>
        <dbReference type="Pfam" id="PF01266"/>
    </source>
</evidence>
<dbReference type="EC" id="2.1.1.61" evidence="10"/>
<evidence type="ECO:0000256" key="3">
    <source>
        <dbReference type="ARBA" id="ARBA00022630"/>
    </source>
</evidence>
<dbReference type="InterPro" id="IPR047785">
    <property type="entry name" value="tRNA_MNMC2"/>
</dbReference>
<evidence type="ECO:0000256" key="8">
    <source>
        <dbReference type="ARBA" id="ARBA00023002"/>
    </source>
</evidence>
<keyword evidence="14" id="KW-1185">Reference proteome</keyword>
<dbReference type="EMBL" id="LNYH01000112">
    <property type="protein sequence ID" value="KTD19390.1"/>
    <property type="molecule type" value="Genomic_DNA"/>
</dbReference>
<comment type="similarity">
    <text evidence="10">In the C-terminal section; belongs to the DAO family.</text>
</comment>
<comment type="function">
    <text evidence="10">Catalyzes the last two steps in the biosynthesis of 5-methylaminomethyl-2-thiouridine (mnm(5)s(2)U) at the wobble position (U34) in tRNA. Catalyzes the FAD-dependent demodification of cmnm(5)s(2)U34 to nm(5)s(2)U34, followed by the transfer of a methyl group from S-adenosyl-L-methionine to nm(5)s(2)U34, to form mnm(5)s(2)U34.</text>
</comment>
<dbReference type="SUPFAM" id="SSF51905">
    <property type="entry name" value="FAD/NAD(P)-binding domain"/>
    <property type="match status" value="1"/>
</dbReference>
<keyword evidence="5 10" id="KW-0949">S-adenosyl-L-methionine</keyword>
<keyword evidence="7 10" id="KW-0274">FAD</keyword>
<evidence type="ECO:0000256" key="4">
    <source>
        <dbReference type="ARBA" id="ARBA00022679"/>
    </source>
</evidence>
<protein>
    <recommendedName>
        <fullName evidence="10">tRNA 5-methylaminomethyl-2-thiouridine biosynthesis bifunctional protein MnmC</fullName>
        <shortName evidence="10">tRNA mnm(5)s(2)U biosynthesis bifunctional protein</shortName>
    </recommendedName>
    <domain>
        <recommendedName>
            <fullName evidence="10">tRNA (mnm(5)s(2)U34)-methyltransferase</fullName>
            <ecNumber evidence="10">2.1.1.61</ecNumber>
        </recommendedName>
    </domain>
    <domain>
        <recommendedName>
            <fullName evidence="10">FAD-dependent cmnm(5)s(2)U34 oxidoreductase</fullName>
            <ecNumber evidence="10">1.5.-.-</ecNumber>
        </recommendedName>
    </domain>
</protein>
<dbReference type="InterPro" id="IPR008471">
    <property type="entry name" value="MnmC-like_methylTransf"/>
</dbReference>
<feature type="region of interest" description="tRNA (mnm(5)s(2)U34)-methyltransferase" evidence="10">
    <location>
        <begin position="1"/>
        <end position="253"/>
    </location>
</feature>
<comment type="similarity">
    <text evidence="10">In the N-terminal section; belongs to the methyltransferase superfamily. tRNA (mnm(5)s(2)U34)-methyltransferase family.</text>
</comment>
<dbReference type="PANTHER" id="PTHR13847">
    <property type="entry name" value="SARCOSINE DEHYDROGENASE-RELATED"/>
    <property type="match status" value="1"/>
</dbReference>
<evidence type="ECO:0000256" key="6">
    <source>
        <dbReference type="ARBA" id="ARBA00022694"/>
    </source>
</evidence>
<reference evidence="13 14" key="1">
    <citation type="submission" date="2015-11" db="EMBL/GenBank/DDBJ databases">
        <title>Genomic analysis of 38 Legionella species identifies large and diverse effector repertoires.</title>
        <authorList>
            <person name="Burstein D."/>
            <person name="Amaro F."/>
            <person name="Zusman T."/>
            <person name="Lifshitz Z."/>
            <person name="Cohen O."/>
            <person name="Gilbert J.A."/>
            <person name="Pupko T."/>
            <person name="Shuman H.A."/>
            <person name="Segal G."/>
        </authorList>
    </citation>
    <scope>NUCLEOTIDE SEQUENCE [LARGE SCALE GENOMIC DNA]</scope>
    <source>
        <strain evidence="13 14">Bercovier 4</strain>
    </source>
</reference>
<evidence type="ECO:0000256" key="10">
    <source>
        <dbReference type="HAMAP-Rule" id="MF_01102"/>
    </source>
</evidence>
<keyword evidence="2 10" id="KW-0489">Methyltransferase</keyword>
<keyword evidence="8 10" id="KW-0560">Oxidoreductase</keyword>
<keyword evidence="9 10" id="KW-0511">Multifunctional enzyme</keyword>
<gene>
    <name evidence="10" type="primary">mnmC</name>
    <name evidence="13" type="ORF">Lisr_1952</name>
</gene>
<evidence type="ECO:0000256" key="2">
    <source>
        <dbReference type="ARBA" id="ARBA00022603"/>
    </source>
</evidence>
<keyword evidence="1 10" id="KW-0963">Cytoplasm</keyword>
<dbReference type="InterPro" id="IPR029063">
    <property type="entry name" value="SAM-dependent_MTases_sf"/>
</dbReference>
<accession>A0A0W0VGW2</accession>
<comment type="subcellular location">
    <subcellularLocation>
        <location evidence="10">Cytoplasm</location>
    </subcellularLocation>
</comment>
<keyword evidence="6 10" id="KW-0819">tRNA processing</keyword>
<dbReference type="PATRIC" id="fig|454.4.peg.2128"/>
<dbReference type="HAMAP" id="MF_01102">
    <property type="entry name" value="MnmC"/>
    <property type="match status" value="1"/>
</dbReference>
<keyword evidence="4 10" id="KW-0808">Transferase</keyword>
<dbReference type="Gene3D" id="3.30.9.10">
    <property type="entry name" value="D-Amino Acid Oxidase, subunit A, domain 2"/>
    <property type="match status" value="1"/>
</dbReference>
<dbReference type="GO" id="GO:0032259">
    <property type="term" value="P:methylation"/>
    <property type="evidence" value="ECO:0007669"/>
    <property type="project" value="UniProtKB-KW"/>
</dbReference>
<dbReference type="GO" id="GO:0050660">
    <property type="term" value="F:flavin adenine dinucleotide binding"/>
    <property type="evidence" value="ECO:0007669"/>
    <property type="project" value="UniProtKB-UniRule"/>
</dbReference>
<dbReference type="Gene3D" id="3.40.50.150">
    <property type="entry name" value="Vaccinia Virus protein VP39"/>
    <property type="match status" value="1"/>
</dbReference>
<dbReference type="NCBIfam" id="NF002481">
    <property type="entry name" value="PRK01747.1-2"/>
    <property type="match status" value="1"/>
</dbReference>
<dbReference type="GO" id="GO:0002097">
    <property type="term" value="P:tRNA wobble base modification"/>
    <property type="evidence" value="ECO:0007669"/>
    <property type="project" value="UniProtKB-UniRule"/>
</dbReference>
<evidence type="ECO:0000259" key="12">
    <source>
        <dbReference type="Pfam" id="PF05430"/>
    </source>
</evidence>
<dbReference type="EC" id="1.5.-.-" evidence="10"/>
<dbReference type="NCBIfam" id="TIGR03197">
    <property type="entry name" value="MnmC_Cterm"/>
    <property type="match status" value="1"/>
</dbReference>
<dbReference type="OrthoDB" id="9786494at2"/>
<evidence type="ECO:0000256" key="7">
    <source>
        <dbReference type="ARBA" id="ARBA00022827"/>
    </source>
</evidence>
<dbReference type="RefSeq" id="WP_058502276.1">
    <property type="nucleotide sequence ID" value="NZ_CAAAJA010000021.1"/>
</dbReference>
<dbReference type="STRING" id="454.Lisr_1952"/>
<dbReference type="Pfam" id="PF01266">
    <property type="entry name" value="DAO"/>
    <property type="match status" value="1"/>
</dbReference>
<dbReference type="Pfam" id="PF05430">
    <property type="entry name" value="Methyltransf_30"/>
    <property type="match status" value="1"/>
</dbReference>
<dbReference type="GO" id="GO:0016645">
    <property type="term" value="F:oxidoreductase activity, acting on the CH-NH group of donors"/>
    <property type="evidence" value="ECO:0007669"/>
    <property type="project" value="InterPro"/>
</dbReference>
<dbReference type="SUPFAM" id="SSF54373">
    <property type="entry name" value="FAD-linked reductases, C-terminal domain"/>
    <property type="match status" value="1"/>
</dbReference>